<dbReference type="OrthoDB" id="9804975at2"/>
<sequence>MKLCSLLVCCTLMFTGAAMAREAAPMAADVAIEKRMVAISEELRCLVCQNESLSGSHAELAQDLRREIRKMIGEGKTDQEILDFMVARYGDFVRYRPPVKPTTWLLWGGPFVLLAGGIGALIAFLRRRAKEEAAPVLSEEERRRAAALLDQSNS</sequence>
<keyword evidence="7" id="KW-0472">Membrane</keyword>
<dbReference type="GO" id="GO:0017004">
    <property type="term" value="P:cytochrome complex assembly"/>
    <property type="evidence" value="ECO:0007669"/>
    <property type="project" value="UniProtKB-KW"/>
</dbReference>
<dbReference type="InterPro" id="IPR005616">
    <property type="entry name" value="CcmH/CycL/Ccl2/NrfF_N"/>
</dbReference>
<dbReference type="STRING" id="1223802.SUTH_00369"/>
<dbReference type="KEGG" id="shd:SUTH_00369"/>
<accession>W0SEK7</accession>
<protein>
    <recommendedName>
        <fullName evidence="7">Cytochrome c-type biogenesis protein</fullName>
    </recommendedName>
</protein>
<gene>
    <name evidence="9" type="ORF">SUTH_00369</name>
</gene>
<feature type="transmembrane region" description="Helical" evidence="7">
    <location>
        <begin position="104"/>
        <end position="125"/>
    </location>
</feature>
<dbReference type="EMBL" id="AP012547">
    <property type="protein sequence ID" value="BAO28183.1"/>
    <property type="molecule type" value="Genomic_DNA"/>
</dbReference>
<organism evidence="9 10">
    <name type="scientific">Sulfuritalea hydrogenivorans sk43H</name>
    <dbReference type="NCBI Taxonomy" id="1223802"/>
    <lineage>
        <taxon>Bacteria</taxon>
        <taxon>Pseudomonadati</taxon>
        <taxon>Pseudomonadota</taxon>
        <taxon>Betaproteobacteria</taxon>
        <taxon>Nitrosomonadales</taxon>
        <taxon>Sterolibacteriaceae</taxon>
        <taxon>Sulfuritalea</taxon>
    </lineage>
</organism>
<dbReference type="AlphaFoldDB" id="W0SEK7"/>
<feature type="domain" description="CcmH/CycL/Ccl2/NrfF N-terminal" evidence="8">
    <location>
        <begin position="9"/>
        <end position="149"/>
    </location>
</feature>
<dbReference type="GO" id="GO:0046872">
    <property type="term" value="F:metal ion binding"/>
    <property type="evidence" value="ECO:0007669"/>
    <property type="project" value="UniProtKB-KW"/>
</dbReference>
<feature type="signal peptide" evidence="7">
    <location>
        <begin position="1"/>
        <end position="20"/>
    </location>
</feature>
<keyword evidence="2 7" id="KW-0349">Heme</keyword>
<dbReference type="InterPro" id="IPR038297">
    <property type="entry name" value="CcmH/CycL/NrfF/Ccl2_sf"/>
</dbReference>
<feature type="chain" id="PRO_5011019238" description="Cytochrome c-type biogenesis protein" evidence="7">
    <location>
        <begin position="21"/>
        <end position="154"/>
    </location>
</feature>
<keyword evidence="4 7" id="KW-0732">Signal</keyword>
<evidence type="ECO:0000313" key="10">
    <source>
        <dbReference type="Proteomes" id="UP000031637"/>
    </source>
</evidence>
<dbReference type="PANTHER" id="PTHR47870">
    <property type="entry name" value="CYTOCHROME C-TYPE BIOGENESIS PROTEIN CCMH"/>
    <property type="match status" value="1"/>
</dbReference>
<dbReference type="HOGENOM" id="CLU_107187_2_1_4"/>
<evidence type="ECO:0000256" key="4">
    <source>
        <dbReference type="ARBA" id="ARBA00022729"/>
    </source>
</evidence>
<keyword evidence="10" id="KW-1185">Reference proteome</keyword>
<evidence type="ECO:0000259" key="8">
    <source>
        <dbReference type="Pfam" id="PF03918"/>
    </source>
</evidence>
<keyword evidence="7" id="KW-0812">Transmembrane</keyword>
<comment type="similarity">
    <text evidence="1 7">Belongs to the CcmH/CycL/Ccl2/NrfF family.</text>
</comment>
<dbReference type="CDD" id="cd16378">
    <property type="entry name" value="CcmH_N"/>
    <property type="match status" value="1"/>
</dbReference>
<evidence type="ECO:0000256" key="7">
    <source>
        <dbReference type="RuleBase" id="RU364112"/>
    </source>
</evidence>
<evidence type="ECO:0000256" key="1">
    <source>
        <dbReference type="ARBA" id="ARBA00010342"/>
    </source>
</evidence>
<evidence type="ECO:0000256" key="3">
    <source>
        <dbReference type="ARBA" id="ARBA00022723"/>
    </source>
</evidence>
<evidence type="ECO:0000256" key="6">
    <source>
        <dbReference type="ARBA" id="ARBA00023004"/>
    </source>
</evidence>
<dbReference type="Pfam" id="PF03918">
    <property type="entry name" value="CcmH"/>
    <property type="match status" value="1"/>
</dbReference>
<proteinExistence type="inferred from homology"/>
<evidence type="ECO:0000256" key="5">
    <source>
        <dbReference type="ARBA" id="ARBA00022748"/>
    </source>
</evidence>
<reference evidence="9 10" key="1">
    <citation type="journal article" date="2014" name="Syst. Appl. Microbiol.">
        <title>Complete genomes of freshwater sulfur oxidizers Sulfuricella denitrificans skB26 and Sulfuritalea hydrogenivorans sk43H: genetic insights into the sulfur oxidation pathway of betaproteobacteria.</title>
        <authorList>
            <person name="Watanabe T."/>
            <person name="Kojima H."/>
            <person name="Fukui M."/>
        </authorList>
    </citation>
    <scope>NUCLEOTIDE SEQUENCE [LARGE SCALE GENOMIC DNA]</scope>
    <source>
        <strain evidence="9">DSM22779</strain>
    </source>
</reference>
<dbReference type="RefSeq" id="WP_041096643.1">
    <property type="nucleotide sequence ID" value="NZ_AP012547.1"/>
</dbReference>
<comment type="function">
    <text evidence="7">Possible subunit of a heme lyase.</text>
</comment>
<dbReference type="Gene3D" id="1.10.8.640">
    <property type="entry name" value="Cytochrome C biogenesis protein"/>
    <property type="match status" value="1"/>
</dbReference>
<keyword evidence="3 7" id="KW-0479">Metal-binding</keyword>
<evidence type="ECO:0000256" key="2">
    <source>
        <dbReference type="ARBA" id="ARBA00022617"/>
    </source>
</evidence>
<dbReference type="GO" id="GO:0005886">
    <property type="term" value="C:plasma membrane"/>
    <property type="evidence" value="ECO:0007669"/>
    <property type="project" value="TreeGrafter"/>
</dbReference>
<keyword evidence="7" id="KW-1133">Transmembrane helix</keyword>
<keyword evidence="5" id="KW-0201">Cytochrome c-type biogenesis</keyword>
<dbReference type="PANTHER" id="PTHR47870:SF1">
    <property type="entry name" value="CYTOCHROME C-TYPE BIOGENESIS PROTEIN CCMH"/>
    <property type="match status" value="1"/>
</dbReference>
<evidence type="ECO:0000313" key="9">
    <source>
        <dbReference type="EMBL" id="BAO28183.1"/>
    </source>
</evidence>
<dbReference type="InterPro" id="IPR051263">
    <property type="entry name" value="C-type_cytochrome_biogenesis"/>
</dbReference>
<dbReference type="FunFam" id="1.10.8.640:FF:000001">
    <property type="entry name" value="Cytochrome c-type biogenesis protein"/>
    <property type="match status" value="1"/>
</dbReference>
<dbReference type="Proteomes" id="UP000031637">
    <property type="component" value="Chromosome"/>
</dbReference>
<name>W0SEK7_9PROT</name>
<keyword evidence="6 7" id="KW-0408">Iron</keyword>